<dbReference type="STRING" id="1058.SAMN05421783_1217"/>
<gene>
    <name evidence="2" type="ORF">SAMN05421783_1217</name>
</gene>
<dbReference type="AlphaFoldDB" id="A0A1H3ARZ7"/>
<dbReference type="Pfam" id="PF13557">
    <property type="entry name" value="Phenol_MetA_deg"/>
    <property type="match status" value="1"/>
</dbReference>
<dbReference type="InterPro" id="IPR025737">
    <property type="entry name" value="FApF"/>
</dbReference>
<dbReference type="EMBL" id="FNNZ01000021">
    <property type="protein sequence ID" value="SDX32375.1"/>
    <property type="molecule type" value="Genomic_DNA"/>
</dbReference>
<protein>
    <submittedName>
        <fullName evidence="2">Uncharacterized conserved protein</fullName>
    </submittedName>
</protein>
<accession>A0A1H3ARZ7</accession>
<dbReference type="Proteomes" id="UP000198816">
    <property type="component" value="Unassembled WGS sequence"/>
</dbReference>
<dbReference type="RefSeq" id="WP_245731945.1">
    <property type="nucleotide sequence ID" value="NZ_FNNZ01000021.1"/>
</dbReference>
<evidence type="ECO:0000313" key="3">
    <source>
        <dbReference type="Proteomes" id="UP000198816"/>
    </source>
</evidence>
<evidence type="ECO:0000256" key="1">
    <source>
        <dbReference type="SAM" id="MobiDB-lite"/>
    </source>
</evidence>
<proteinExistence type="predicted"/>
<feature type="compositionally biased region" description="Low complexity" evidence="1">
    <location>
        <begin position="327"/>
        <end position="337"/>
    </location>
</feature>
<keyword evidence="3" id="KW-1185">Reference proteome</keyword>
<name>A0A1H3ARZ7_THIRO</name>
<feature type="compositionally biased region" description="Basic and acidic residues" evidence="1">
    <location>
        <begin position="308"/>
        <end position="321"/>
    </location>
</feature>
<sequence length="337" mass="35095">MRQALDPWHPAAHCPAGSIAAHLRGARDGGGEPLRSRPDIAPAHRRRALALGLATLAALTGQSATVLGGEGGTSHVIPGANATLADLPPTTPGVFFKPMFLRYEGEASAQIPTAAGIVANVHATVETLVLGGGYTVQPTLLGGARYSVAAFLPYSWMDISADSDALGGIGVQSRVSGFGDLTVVPVMLAWKPSDWQYDFLLPIYAPTGSYELGRLGNPGPNYWTFDPIVGAAYSGAKTGLNAAIHLGYAMNTENPDTDYRSGDLLHVDASVQQIVPLGSGYLNIGAEGWYFQQVTGDSGSGARLGDFEGRTARHRPGDRLHPAFRPAEAGAGAQVAA</sequence>
<reference evidence="3" key="1">
    <citation type="submission" date="2016-10" db="EMBL/GenBank/DDBJ databases">
        <authorList>
            <person name="Varghese N."/>
            <person name="Submissions S."/>
        </authorList>
    </citation>
    <scope>NUCLEOTIDE SEQUENCE [LARGE SCALE GENOMIC DNA]</scope>
    <source>
        <strain evidence="3">DSM 217</strain>
    </source>
</reference>
<feature type="region of interest" description="Disordered" evidence="1">
    <location>
        <begin position="308"/>
        <end position="337"/>
    </location>
</feature>
<organism evidence="2 3">
    <name type="scientific">Thiocapsa roseopersicina</name>
    <dbReference type="NCBI Taxonomy" id="1058"/>
    <lineage>
        <taxon>Bacteria</taxon>
        <taxon>Pseudomonadati</taxon>
        <taxon>Pseudomonadota</taxon>
        <taxon>Gammaproteobacteria</taxon>
        <taxon>Chromatiales</taxon>
        <taxon>Chromatiaceae</taxon>
        <taxon>Thiocapsa</taxon>
    </lineage>
</organism>
<evidence type="ECO:0000313" key="2">
    <source>
        <dbReference type="EMBL" id="SDX32375.1"/>
    </source>
</evidence>